<dbReference type="PANTHER" id="PTHR37167">
    <property type="entry name" value="1,4-DIHYDROXY-6-NAPHTOATE SYNTHASE"/>
    <property type="match status" value="1"/>
</dbReference>
<dbReference type="InterPro" id="IPR003773">
    <property type="entry name" value="Menaquinone_biosynth"/>
</dbReference>
<evidence type="ECO:0000256" key="4">
    <source>
        <dbReference type="HAMAP-Rule" id="MF_00996"/>
    </source>
</evidence>
<feature type="active site" description="Proton acceptor" evidence="4">
    <location>
        <position position="197"/>
    </location>
</feature>
<dbReference type="Pfam" id="PF02621">
    <property type="entry name" value="VitK2_biosynth"/>
    <property type="match status" value="1"/>
</dbReference>
<dbReference type="STRING" id="1172190.M947_08190"/>
<dbReference type="SUPFAM" id="SSF53850">
    <property type="entry name" value="Periplasmic binding protein-like II"/>
    <property type="match status" value="1"/>
</dbReference>
<comment type="pathway">
    <text evidence="1 4">Quinol/quinone metabolism; menaquinone biosynthesis.</text>
</comment>
<dbReference type="GO" id="GO:0009234">
    <property type="term" value="P:menaquinone biosynthetic process"/>
    <property type="evidence" value="ECO:0007669"/>
    <property type="project" value="UniProtKB-UniRule"/>
</dbReference>
<evidence type="ECO:0000256" key="5">
    <source>
        <dbReference type="SAM" id="Phobius"/>
    </source>
</evidence>
<keyword evidence="5" id="KW-0472">Membrane</keyword>
<dbReference type="EC" id="4.1.99.29" evidence="4"/>
<organism evidence="6 7">
    <name type="scientific">Sulfurimonas hongkongensis</name>
    <dbReference type="NCBI Taxonomy" id="1172190"/>
    <lineage>
        <taxon>Bacteria</taxon>
        <taxon>Pseudomonadati</taxon>
        <taxon>Campylobacterota</taxon>
        <taxon>Epsilonproteobacteria</taxon>
        <taxon>Campylobacterales</taxon>
        <taxon>Sulfurimonadaceae</taxon>
        <taxon>Sulfurimonas</taxon>
    </lineage>
</organism>
<dbReference type="eggNOG" id="COG2107">
    <property type="taxonomic scope" value="Bacteria"/>
</dbReference>
<gene>
    <name evidence="4" type="primary">mqnD</name>
    <name evidence="6" type="ORF">M947_08190</name>
</gene>
<dbReference type="Gene3D" id="3.40.190.10">
    <property type="entry name" value="Periplasmic binding protein-like II"/>
    <property type="match status" value="2"/>
</dbReference>
<proteinExistence type="inferred from homology"/>
<evidence type="ECO:0000313" key="7">
    <source>
        <dbReference type="Proteomes" id="UP000015520"/>
    </source>
</evidence>
<keyword evidence="3 4" id="KW-0456">Lyase</keyword>
<dbReference type="CDD" id="cd13534">
    <property type="entry name" value="PBP2_MqnD_like"/>
    <property type="match status" value="1"/>
</dbReference>
<comment type="catalytic activity">
    <reaction evidence="4">
        <text>cyclic dehypoxanthinylfutalosinate = 1,4-dihydroxy-6-naphthoate + dihydroxyacetone</text>
        <dbReference type="Rhea" id="RHEA:33087"/>
        <dbReference type="ChEBI" id="CHEBI:16016"/>
        <dbReference type="ChEBI" id="CHEBI:64254"/>
        <dbReference type="ChEBI" id="CHEBI:64270"/>
        <dbReference type="EC" id="4.1.99.29"/>
    </reaction>
</comment>
<accession>T0JLZ0</accession>
<sequence length="338" mass="39109">MLGSLFVNFQRFYNKTAFLLKYISNCHIFLQSFFLFYLLVGFYPYLVKIHIMKKTLIAHSPDADDIFMYYAIKFGWVDMKNTNFDNIAKDIQTLNEDALNGVYDIVAISFALYPHIKEEYAPLRTAVSFGEGYGPKLIKKKGVTLKRNFKVALSGKHTTNAMLFRIAYPDARITYMNFLEIEKAVLDGEVDAGVLIHESILDFDDALEVEREMWDIWQELAEDELPLPLGGMAIRRSLPLNKAIEYEATLTKAVAVATEHKDRLSKMLLERDLVRIDAKTLDRYLELYANDDSVTLSETQYRAIDKLFELGYKHGFYNSLVKTKDYLIPTEYKELRNS</sequence>
<dbReference type="EMBL" id="AUPZ01000010">
    <property type="protein sequence ID" value="EQB39131.1"/>
    <property type="molecule type" value="Genomic_DNA"/>
</dbReference>
<feature type="transmembrane region" description="Helical" evidence="5">
    <location>
        <begin position="28"/>
        <end position="47"/>
    </location>
</feature>
<evidence type="ECO:0000256" key="2">
    <source>
        <dbReference type="ARBA" id="ARBA00022428"/>
    </source>
</evidence>
<keyword evidence="5" id="KW-0812">Transmembrane</keyword>
<dbReference type="Proteomes" id="UP000015520">
    <property type="component" value="Unassembled WGS sequence"/>
</dbReference>
<comment type="similarity">
    <text evidence="4">Belongs to the MqnA/MqnD family. MqnD subfamily.</text>
</comment>
<dbReference type="InterPro" id="IPR030869">
    <property type="entry name" value="MqnD"/>
</dbReference>
<dbReference type="HAMAP" id="MF_00996">
    <property type="entry name" value="MqnD"/>
    <property type="match status" value="1"/>
</dbReference>
<reference evidence="6 7" key="1">
    <citation type="submission" date="2013-07" db="EMBL/GenBank/DDBJ databases">
        <title>Sulfurimonas hongkongensis AST-10 Genome Sequencing.</title>
        <authorList>
            <person name="Cai L."/>
            <person name="Zhang T."/>
        </authorList>
    </citation>
    <scope>NUCLEOTIDE SEQUENCE [LARGE SCALE GENOMIC DNA]</scope>
    <source>
        <strain evidence="6 7">AST-10</strain>
    </source>
</reference>
<comment type="caution">
    <text evidence="4">Lacks conserved residue(s) required for the propagation of feature annotation.</text>
</comment>
<evidence type="ECO:0000256" key="1">
    <source>
        <dbReference type="ARBA" id="ARBA00004863"/>
    </source>
</evidence>
<name>T0JLZ0_9BACT</name>
<dbReference type="UniPathway" id="UPA00079"/>
<keyword evidence="6" id="KW-0436">Ligase</keyword>
<keyword evidence="2 4" id="KW-0474">Menaquinone biosynthesis</keyword>
<comment type="caution">
    <text evidence="6">The sequence shown here is derived from an EMBL/GenBank/DDBJ whole genome shotgun (WGS) entry which is preliminary data.</text>
</comment>
<dbReference type="GO" id="GO:0016830">
    <property type="term" value="F:carbon-carbon lyase activity"/>
    <property type="evidence" value="ECO:0007669"/>
    <property type="project" value="UniProtKB-UniRule"/>
</dbReference>
<dbReference type="GO" id="GO:0016874">
    <property type="term" value="F:ligase activity"/>
    <property type="evidence" value="ECO:0007669"/>
    <property type="project" value="UniProtKB-KW"/>
</dbReference>
<evidence type="ECO:0000313" key="6">
    <source>
        <dbReference type="EMBL" id="EQB39131.1"/>
    </source>
</evidence>
<dbReference type="PANTHER" id="PTHR37167:SF1">
    <property type="entry name" value="1,4-DIHYDROXY-6-NAPHTOATE SYNTHASE"/>
    <property type="match status" value="1"/>
</dbReference>
<dbReference type="PATRIC" id="fig|1172190.3.peg.1581"/>
<dbReference type="AlphaFoldDB" id="T0JLZ0"/>
<keyword evidence="7" id="KW-1185">Reference proteome</keyword>
<comment type="function">
    <text evidence="4">Catalyzes the conversion of cyclic dehypoxanthine futalosine (cyclic DHFL) into 1,4-dihydroxy-6-naphthoate, a step in the biosynthesis of menaquinone (MK, vitamin K2).</text>
</comment>
<keyword evidence="5" id="KW-1133">Transmembrane helix</keyword>
<evidence type="ECO:0000256" key="3">
    <source>
        <dbReference type="ARBA" id="ARBA00023239"/>
    </source>
</evidence>
<protein>
    <recommendedName>
        <fullName evidence="4">1,4-dihydroxy-6-naphtoate synthase</fullName>
        <ecNumber evidence="4">4.1.99.29</ecNumber>
    </recommendedName>
    <alternativeName>
        <fullName evidence="4">Menaquinone biosynthetic enzyme MqnD</fullName>
    </alternativeName>
</protein>